<feature type="transmembrane region" description="Helical" evidence="1">
    <location>
        <begin position="20"/>
        <end position="38"/>
    </location>
</feature>
<comment type="caution">
    <text evidence="2">The sequence shown here is derived from an EMBL/GenBank/DDBJ whole genome shotgun (WGS) entry which is preliminary data.</text>
</comment>
<keyword evidence="1" id="KW-0812">Transmembrane</keyword>
<accession>A0A2K3JNW2</accession>
<name>A0A2K3JNW2_TRIPR</name>
<evidence type="ECO:0000256" key="1">
    <source>
        <dbReference type="SAM" id="Phobius"/>
    </source>
</evidence>
<dbReference type="EMBL" id="ASHM01072560">
    <property type="protein sequence ID" value="PNX55729.1"/>
    <property type="molecule type" value="Genomic_DNA"/>
</dbReference>
<evidence type="ECO:0000313" key="2">
    <source>
        <dbReference type="EMBL" id="PNX55729.1"/>
    </source>
</evidence>
<feature type="non-terminal residue" evidence="2">
    <location>
        <position position="60"/>
    </location>
</feature>
<reference evidence="2 3" key="1">
    <citation type="journal article" date="2014" name="Am. J. Bot.">
        <title>Genome assembly and annotation for red clover (Trifolium pratense; Fabaceae).</title>
        <authorList>
            <person name="Istvanek J."/>
            <person name="Jaros M."/>
            <person name="Krenek A."/>
            <person name="Repkova J."/>
        </authorList>
    </citation>
    <scope>NUCLEOTIDE SEQUENCE [LARGE SCALE GENOMIC DNA]</scope>
    <source>
        <strain evidence="3">cv. Tatra</strain>
        <tissue evidence="2">Young leaves</tissue>
    </source>
</reference>
<protein>
    <submittedName>
        <fullName evidence="2">Uncharacterized protein</fullName>
    </submittedName>
</protein>
<reference evidence="2 3" key="2">
    <citation type="journal article" date="2017" name="Front. Plant Sci.">
        <title>Gene Classification and Mining of Molecular Markers Useful in Red Clover (Trifolium pratense) Breeding.</title>
        <authorList>
            <person name="Istvanek J."/>
            <person name="Dluhosova J."/>
            <person name="Dluhos P."/>
            <person name="Patkova L."/>
            <person name="Nedelnik J."/>
            <person name="Repkova J."/>
        </authorList>
    </citation>
    <scope>NUCLEOTIDE SEQUENCE [LARGE SCALE GENOMIC DNA]</scope>
    <source>
        <strain evidence="3">cv. Tatra</strain>
        <tissue evidence="2">Young leaves</tissue>
    </source>
</reference>
<keyword evidence="1" id="KW-0472">Membrane</keyword>
<dbReference type="AlphaFoldDB" id="A0A2K3JNW2"/>
<sequence length="60" mass="6482">MNTVAPPSVSANPDKNHISFSLDFAVDLVLGCGFFFSLRSGFHFAVVSLARSDFQFAADL</sequence>
<dbReference type="Proteomes" id="UP000236291">
    <property type="component" value="Unassembled WGS sequence"/>
</dbReference>
<organism evidence="2 3">
    <name type="scientific">Trifolium pratense</name>
    <name type="common">Red clover</name>
    <dbReference type="NCBI Taxonomy" id="57577"/>
    <lineage>
        <taxon>Eukaryota</taxon>
        <taxon>Viridiplantae</taxon>
        <taxon>Streptophyta</taxon>
        <taxon>Embryophyta</taxon>
        <taxon>Tracheophyta</taxon>
        <taxon>Spermatophyta</taxon>
        <taxon>Magnoliopsida</taxon>
        <taxon>eudicotyledons</taxon>
        <taxon>Gunneridae</taxon>
        <taxon>Pentapetalae</taxon>
        <taxon>rosids</taxon>
        <taxon>fabids</taxon>
        <taxon>Fabales</taxon>
        <taxon>Fabaceae</taxon>
        <taxon>Papilionoideae</taxon>
        <taxon>50 kb inversion clade</taxon>
        <taxon>NPAAA clade</taxon>
        <taxon>Hologalegina</taxon>
        <taxon>IRL clade</taxon>
        <taxon>Trifolieae</taxon>
        <taxon>Trifolium</taxon>
    </lineage>
</organism>
<gene>
    <name evidence="2" type="ORF">L195_g049359</name>
</gene>
<keyword evidence="1" id="KW-1133">Transmembrane helix</keyword>
<evidence type="ECO:0000313" key="3">
    <source>
        <dbReference type="Proteomes" id="UP000236291"/>
    </source>
</evidence>
<proteinExistence type="predicted"/>